<dbReference type="EMBL" id="SDOV01000001">
    <property type="protein sequence ID" value="KAH7645162.1"/>
    <property type="molecule type" value="Genomic_DNA"/>
</dbReference>
<dbReference type="AlphaFoldDB" id="A0A9D4P7C8"/>
<accession>A0A9D4P7C8</accession>
<evidence type="ECO:0000313" key="1">
    <source>
        <dbReference type="EMBL" id="KAH7645162.1"/>
    </source>
</evidence>
<comment type="caution">
    <text evidence="1">The sequence shown here is derived from an EMBL/GenBank/DDBJ whole genome shotgun (WGS) entry which is preliminary data.</text>
</comment>
<reference evidence="1" key="2">
    <citation type="journal article" date="2021" name="World Allergy Organ. J.">
        <title>Chromosome-level assembly of Dermatophagoides farinae genome and transcriptome reveals two novel allergens Der f 37 and Der f 39.</title>
        <authorList>
            <person name="Chen J."/>
            <person name="Cai Z."/>
            <person name="Fan D."/>
            <person name="Hu J."/>
            <person name="Hou Y."/>
            <person name="He Y."/>
            <person name="Zhang Z."/>
            <person name="Zhao Z."/>
            <person name="Gao P."/>
            <person name="Hu W."/>
            <person name="Sun J."/>
            <person name="Li J."/>
            <person name="Ji K."/>
        </authorList>
    </citation>
    <scope>NUCLEOTIDE SEQUENCE</scope>
    <source>
        <strain evidence="1">JKM2019</strain>
    </source>
</reference>
<proteinExistence type="predicted"/>
<sequence length="328" mass="37615">MHDSLMFSHLDENLFQGILVVSSTSKLSSSDWIKRIIENSIDKSNLEFRPVLENGEKTLRFDSNNLDLGAKKIAPIQCHCAMLDNKYYTTQIYLVELNEPLELPDRFYDYIHGIIIYMDNNDEHCLNNLDKWTEYIDLMENCAIRILSCENASEQGVVRRIDIQNYCIDKGFELVELAPDDHLIAEQSDADELREQDSFERLYKGHPGICLAQSQLQSDTLITQINRLHCGGDETLKCSTNSGLASSSTCHQPGDDEQPNITTEQEADRFESMLSKFTQMKEKASKMEDEAERKRYAEQVAIAFWNSIADDQDEVLFSSDEDPNHVYV</sequence>
<dbReference type="PANTHER" id="PTHR14659:SF1">
    <property type="entry name" value="ALPHA- AND GAMMA-ADAPTIN-BINDING PROTEIN P34"/>
    <property type="match status" value="1"/>
</dbReference>
<dbReference type="Proteomes" id="UP000828236">
    <property type="component" value="Unassembled WGS sequence"/>
</dbReference>
<protein>
    <submittedName>
        <fullName evidence="1">Uncharacterized protein</fullName>
    </submittedName>
</protein>
<reference evidence="1" key="1">
    <citation type="submission" date="2020-06" db="EMBL/GenBank/DDBJ databases">
        <authorList>
            <person name="Ji K."/>
            <person name="Li J."/>
        </authorList>
    </citation>
    <scope>NUCLEOTIDE SEQUENCE</scope>
    <source>
        <strain evidence="1">JKM2019</strain>
        <tissue evidence="1">Whole body</tissue>
    </source>
</reference>
<organism evidence="1">
    <name type="scientific">Dermatophagoides farinae</name>
    <name type="common">American house dust mite</name>
    <dbReference type="NCBI Taxonomy" id="6954"/>
    <lineage>
        <taxon>Eukaryota</taxon>
        <taxon>Metazoa</taxon>
        <taxon>Ecdysozoa</taxon>
        <taxon>Arthropoda</taxon>
        <taxon>Chelicerata</taxon>
        <taxon>Arachnida</taxon>
        <taxon>Acari</taxon>
        <taxon>Acariformes</taxon>
        <taxon>Sarcoptiformes</taxon>
        <taxon>Astigmata</taxon>
        <taxon>Psoroptidia</taxon>
        <taxon>Analgoidea</taxon>
        <taxon>Pyroglyphidae</taxon>
        <taxon>Dermatophagoidinae</taxon>
        <taxon>Dermatophagoides</taxon>
    </lineage>
</organism>
<dbReference type="InterPro" id="IPR019341">
    <property type="entry name" value="Alpha/Gamma-adaptin-bd_p34"/>
</dbReference>
<dbReference type="PANTHER" id="PTHR14659">
    <property type="entry name" value="ALPHA- AND GAMMA-ADAPTIN-BINDING PROTEIN P34"/>
    <property type="match status" value="1"/>
</dbReference>
<name>A0A9D4P7C8_DERFA</name>
<gene>
    <name evidence="1" type="ORF">HUG17_0700</name>
</gene>